<feature type="transmembrane region" description="Helical" evidence="6">
    <location>
        <begin position="72"/>
        <end position="92"/>
    </location>
</feature>
<proteinExistence type="predicted"/>
<evidence type="ECO:0000313" key="8">
    <source>
        <dbReference type="Proteomes" id="UP001501020"/>
    </source>
</evidence>
<dbReference type="PANTHER" id="PTHR32196:SF72">
    <property type="entry name" value="RIBOSE IMPORT PERMEASE PROTEIN RBSC"/>
    <property type="match status" value="1"/>
</dbReference>
<evidence type="ECO:0000256" key="1">
    <source>
        <dbReference type="ARBA" id="ARBA00004651"/>
    </source>
</evidence>
<dbReference type="InterPro" id="IPR001851">
    <property type="entry name" value="ABC_transp_permease"/>
</dbReference>
<keyword evidence="2" id="KW-1003">Cell membrane</keyword>
<keyword evidence="3 6" id="KW-0812">Transmembrane</keyword>
<evidence type="ECO:0008006" key="9">
    <source>
        <dbReference type="Google" id="ProtNLM"/>
    </source>
</evidence>
<evidence type="ECO:0000256" key="4">
    <source>
        <dbReference type="ARBA" id="ARBA00022989"/>
    </source>
</evidence>
<evidence type="ECO:0000313" key="7">
    <source>
        <dbReference type="EMBL" id="GAA2130545.1"/>
    </source>
</evidence>
<evidence type="ECO:0000256" key="6">
    <source>
        <dbReference type="SAM" id="Phobius"/>
    </source>
</evidence>
<feature type="transmembrane region" description="Helical" evidence="6">
    <location>
        <begin position="48"/>
        <end position="65"/>
    </location>
</feature>
<evidence type="ECO:0000256" key="5">
    <source>
        <dbReference type="ARBA" id="ARBA00023136"/>
    </source>
</evidence>
<reference evidence="8" key="1">
    <citation type="journal article" date="2019" name="Int. J. Syst. Evol. Microbiol.">
        <title>The Global Catalogue of Microorganisms (GCM) 10K type strain sequencing project: providing services to taxonomists for standard genome sequencing and annotation.</title>
        <authorList>
            <consortium name="The Broad Institute Genomics Platform"/>
            <consortium name="The Broad Institute Genome Sequencing Center for Infectious Disease"/>
            <person name="Wu L."/>
            <person name="Ma J."/>
        </authorList>
    </citation>
    <scope>NUCLEOTIDE SEQUENCE [LARGE SCALE GENOMIC DNA]</scope>
    <source>
        <strain evidence="8">JCM 13850</strain>
    </source>
</reference>
<dbReference type="PANTHER" id="PTHR32196">
    <property type="entry name" value="ABC TRANSPORTER PERMEASE PROTEIN YPHD-RELATED-RELATED"/>
    <property type="match status" value="1"/>
</dbReference>
<evidence type="ECO:0000256" key="3">
    <source>
        <dbReference type="ARBA" id="ARBA00022692"/>
    </source>
</evidence>
<gene>
    <name evidence="7" type="ORF">GCM10009727_22560</name>
</gene>
<keyword evidence="4 6" id="KW-1133">Transmembrane helix</keyword>
<sequence length="138" mass="14232">MGGSSEAAALAGIRTSRIILGALVTSGLVAGLDGVLETSQLSAGDPTIGPGFLLPVIAAVFLGSTQFRGGRFNIWGTVVAAYVLAVGVKGLQLAVLPIWIPDLFNGTALLLAVGPAAWRRTPTPRRDVVGRSGRTRWP</sequence>
<comment type="caution">
    <text evidence="7">The sequence shown here is derived from an EMBL/GenBank/DDBJ whole genome shotgun (WGS) entry which is preliminary data.</text>
</comment>
<accession>A0ABP5KGF6</accession>
<keyword evidence="8" id="KW-1185">Reference proteome</keyword>
<evidence type="ECO:0000256" key="2">
    <source>
        <dbReference type="ARBA" id="ARBA00022475"/>
    </source>
</evidence>
<feature type="transmembrane region" description="Helical" evidence="6">
    <location>
        <begin position="18"/>
        <end position="36"/>
    </location>
</feature>
<dbReference type="Pfam" id="PF02653">
    <property type="entry name" value="BPD_transp_2"/>
    <property type="match status" value="1"/>
</dbReference>
<keyword evidence="5 6" id="KW-0472">Membrane</keyword>
<dbReference type="Proteomes" id="UP001501020">
    <property type="component" value="Unassembled WGS sequence"/>
</dbReference>
<name>A0ABP5KGF6_9ACTN</name>
<organism evidence="7 8">
    <name type="scientific">Actinomadura napierensis</name>
    <dbReference type="NCBI Taxonomy" id="267854"/>
    <lineage>
        <taxon>Bacteria</taxon>
        <taxon>Bacillati</taxon>
        <taxon>Actinomycetota</taxon>
        <taxon>Actinomycetes</taxon>
        <taxon>Streptosporangiales</taxon>
        <taxon>Thermomonosporaceae</taxon>
        <taxon>Actinomadura</taxon>
    </lineage>
</organism>
<comment type="subcellular location">
    <subcellularLocation>
        <location evidence="1">Cell membrane</location>
        <topology evidence="1">Multi-pass membrane protein</topology>
    </subcellularLocation>
</comment>
<protein>
    <recommendedName>
        <fullName evidence="9">ABC transporter permease</fullName>
    </recommendedName>
</protein>
<dbReference type="EMBL" id="BAAAMR010000015">
    <property type="protein sequence ID" value="GAA2130545.1"/>
    <property type="molecule type" value="Genomic_DNA"/>
</dbReference>